<feature type="non-terminal residue" evidence="2">
    <location>
        <position position="1"/>
    </location>
</feature>
<organism evidence="2 3">
    <name type="scientific">Actinospica durhamensis</name>
    <dbReference type="NCBI Taxonomy" id="1508375"/>
    <lineage>
        <taxon>Bacteria</taxon>
        <taxon>Bacillati</taxon>
        <taxon>Actinomycetota</taxon>
        <taxon>Actinomycetes</taxon>
        <taxon>Catenulisporales</taxon>
        <taxon>Actinospicaceae</taxon>
        <taxon>Actinospica</taxon>
    </lineage>
</organism>
<reference evidence="2" key="1">
    <citation type="submission" date="2021-04" db="EMBL/GenBank/DDBJ databases">
        <title>Genome based classification of Actinospica acidithermotolerans sp. nov., an actinobacterium isolated from an Indonesian hot spring.</title>
        <authorList>
            <person name="Kusuma A.B."/>
            <person name="Putra K.E."/>
            <person name="Nafisah S."/>
            <person name="Loh J."/>
            <person name="Nouioui I."/>
            <person name="Goodfellow M."/>
        </authorList>
    </citation>
    <scope>NUCLEOTIDE SEQUENCE</scope>
    <source>
        <strain evidence="2">CSCA 57</strain>
    </source>
</reference>
<name>A0A941ITI0_9ACTN</name>
<evidence type="ECO:0000313" key="2">
    <source>
        <dbReference type="EMBL" id="MBR7839804.1"/>
    </source>
</evidence>
<dbReference type="AlphaFoldDB" id="A0A941ITI0"/>
<proteinExistence type="predicted"/>
<gene>
    <name evidence="2" type="ORF">KDL01_41580</name>
</gene>
<protein>
    <submittedName>
        <fullName evidence="2">Uncharacterized protein</fullName>
    </submittedName>
</protein>
<sequence>SAQSPQPSEPAPLAPVGSGARAPVPGPASGLALPPDNAADAAATFTVPAPAAAPEASDSGWYNESVDVLLRLDQDAAEVIERRVVVCTAERLTELASSVSLPRALTDTSAEHGLHVELLYGGALIWQDHPSESHFRAAIELPAPLVAGDRHEYGLRLRTPPGQPMAPHFVHIPMHRTERCTLRIRFAADATPTRVWRLDAVPTSVVNDPWRGAALLEPDQFGELSAEFAHLRIGLAYGLSWQA</sequence>
<evidence type="ECO:0000313" key="3">
    <source>
        <dbReference type="Proteomes" id="UP000675781"/>
    </source>
</evidence>
<feature type="region of interest" description="Disordered" evidence="1">
    <location>
        <begin position="1"/>
        <end position="36"/>
    </location>
</feature>
<comment type="caution">
    <text evidence="2">The sequence shown here is derived from an EMBL/GenBank/DDBJ whole genome shotgun (WGS) entry which is preliminary data.</text>
</comment>
<dbReference type="EMBL" id="JAGSOG010000651">
    <property type="protein sequence ID" value="MBR7839804.1"/>
    <property type="molecule type" value="Genomic_DNA"/>
</dbReference>
<dbReference type="Proteomes" id="UP000675781">
    <property type="component" value="Unassembled WGS sequence"/>
</dbReference>
<keyword evidence="3" id="KW-1185">Reference proteome</keyword>
<evidence type="ECO:0000256" key="1">
    <source>
        <dbReference type="SAM" id="MobiDB-lite"/>
    </source>
</evidence>
<accession>A0A941ITI0</accession>